<gene>
    <name evidence="3" type="ORF">AB1Y20_008654</name>
</gene>
<organism evidence="3 4">
    <name type="scientific">Prymnesium parvum</name>
    <name type="common">Toxic golden alga</name>
    <dbReference type="NCBI Taxonomy" id="97485"/>
    <lineage>
        <taxon>Eukaryota</taxon>
        <taxon>Haptista</taxon>
        <taxon>Haptophyta</taxon>
        <taxon>Prymnesiophyceae</taxon>
        <taxon>Prymnesiales</taxon>
        <taxon>Prymnesiaceae</taxon>
        <taxon>Prymnesium</taxon>
    </lineage>
</organism>
<feature type="coiled-coil region" evidence="1">
    <location>
        <begin position="84"/>
        <end position="111"/>
    </location>
</feature>
<dbReference type="AlphaFoldDB" id="A0AB34IU05"/>
<feature type="region of interest" description="Disordered" evidence="2">
    <location>
        <begin position="1"/>
        <end position="61"/>
    </location>
</feature>
<reference evidence="3 4" key="1">
    <citation type="journal article" date="2024" name="Science">
        <title>Giant polyketide synthase enzymes in the biosynthesis of giant marine polyether toxins.</title>
        <authorList>
            <person name="Fallon T.R."/>
            <person name="Shende V.V."/>
            <person name="Wierzbicki I.H."/>
            <person name="Pendleton A.L."/>
            <person name="Watervoot N.F."/>
            <person name="Auber R.P."/>
            <person name="Gonzalez D.J."/>
            <person name="Wisecaver J.H."/>
            <person name="Moore B.S."/>
        </authorList>
    </citation>
    <scope>NUCLEOTIDE SEQUENCE [LARGE SCALE GENOMIC DNA]</scope>
    <source>
        <strain evidence="3 4">12B1</strain>
    </source>
</reference>
<comment type="caution">
    <text evidence="3">The sequence shown here is derived from an EMBL/GenBank/DDBJ whole genome shotgun (WGS) entry which is preliminary data.</text>
</comment>
<keyword evidence="4" id="KW-1185">Reference proteome</keyword>
<evidence type="ECO:0000313" key="4">
    <source>
        <dbReference type="Proteomes" id="UP001515480"/>
    </source>
</evidence>
<dbReference type="Proteomes" id="UP001515480">
    <property type="component" value="Unassembled WGS sequence"/>
</dbReference>
<keyword evidence="1" id="KW-0175">Coiled coil</keyword>
<evidence type="ECO:0000313" key="3">
    <source>
        <dbReference type="EMBL" id="KAL1504884.1"/>
    </source>
</evidence>
<dbReference type="EMBL" id="JBGBPQ010000019">
    <property type="protein sequence ID" value="KAL1504884.1"/>
    <property type="molecule type" value="Genomic_DNA"/>
</dbReference>
<feature type="compositionally biased region" description="Low complexity" evidence="2">
    <location>
        <begin position="27"/>
        <end position="43"/>
    </location>
</feature>
<evidence type="ECO:0000256" key="1">
    <source>
        <dbReference type="SAM" id="Coils"/>
    </source>
</evidence>
<feature type="region of interest" description="Disordered" evidence="2">
    <location>
        <begin position="154"/>
        <end position="174"/>
    </location>
</feature>
<evidence type="ECO:0000256" key="2">
    <source>
        <dbReference type="SAM" id="MobiDB-lite"/>
    </source>
</evidence>
<sequence>MQQLAAVPTMQLPPPPDAPPTARDRSSSPAPRPRSASCASSDRLPSPRMLRTFGSARPLSPTRAAYGREQLVVQNSEAAALARHELWLREMRAAEQKARVLEERRQRASATRAQSVDLRRRSVSSARQMRVQAADGVRREGAVLRRQVSDRREEWVEQGHEMNRQSTMASLGRQDKGRQALLAAKWELGQKAKEEREQLSRDSSERRMQLLESKRQAAERVRSEAGFHKLRQSRESVYLERMRAAEERRRQAADDEALVAERRAAHLRKDSSHKFLMAKQLDPAKVRRAKEEDQRRKSEIVAALRREKQSAEESAMAKRREEAERKKAMHDALLDDRYCVRRSSR</sequence>
<feature type="compositionally biased region" description="Basic and acidic residues" evidence="2">
    <location>
        <begin position="282"/>
        <end position="335"/>
    </location>
</feature>
<accession>A0AB34IU05</accession>
<feature type="region of interest" description="Disordered" evidence="2">
    <location>
        <begin position="270"/>
        <end position="335"/>
    </location>
</feature>
<proteinExistence type="predicted"/>
<feature type="compositionally biased region" description="Basic and acidic residues" evidence="2">
    <location>
        <begin position="154"/>
        <end position="163"/>
    </location>
</feature>
<name>A0AB34IU05_PRYPA</name>
<feature type="region of interest" description="Disordered" evidence="2">
    <location>
        <begin position="112"/>
        <end position="134"/>
    </location>
</feature>
<evidence type="ECO:0008006" key="5">
    <source>
        <dbReference type="Google" id="ProtNLM"/>
    </source>
</evidence>
<protein>
    <recommendedName>
        <fullName evidence="5">Meiosis-specific nuclear structural protein 1</fullName>
    </recommendedName>
</protein>